<name>A0ABY5PN29_9ACTN</name>
<accession>A0ABY5PN29</accession>
<gene>
    <name evidence="2" type="ORF">LRS13_09910</name>
</gene>
<dbReference type="Pfam" id="PF13649">
    <property type="entry name" value="Methyltransf_25"/>
    <property type="match status" value="1"/>
</dbReference>
<sequence>MWRIDSALDEAGAPYDRKAAGYDRLVRSRTYNRLLWKTSPDDYEAFAAAAIAEDDGPLLDVGAGSAAATAHLHAASGRPTVLVDTSRAMLERAGERIGDDAPHVSLLQADALALPLEGGFTTVLCMGLLHLFDDPAALVDALCAQAAPGGTVHVSALVAETAIGRRYLRVLHRAGEVAAPRTAAELSAALGGIELDARGSMAYASIRR</sequence>
<dbReference type="InterPro" id="IPR041698">
    <property type="entry name" value="Methyltransf_25"/>
</dbReference>
<dbReference type="EMBL" id="CP088295">
    <property type="protein sequence ID" value="UUY05810.1"/>
    <property type="molecule type" value="Genomic_DNA"/>
</dbReference>
<dbReference type="GO" id="GO:0008168">
    <property type="term" value="F:methyltransferase activity"/>
    <property type="evidence" value="ECO:0007669"/>
    <property type="project" value="UniProtKB-KW"/>
</dbReference>
<dbReference type="SUPFAM" id="SSF53335">
    <property type="entry name" value="S-adenosyl-L-methionine-dependent methyltransferases"/>
    <property type="match status" value="1"/>
</dbReference>
<evidence type="ECO:0000313" key="3">
    <source>
        <dbReference type="Proteomes" id="UP001058860"/>
    </source>
</evidence>
<dbReference type="GO" id="GO:0032259">
    <property type="term" value="P:methylation"/>
    <property type="evidence" value="ECO:0007669"/>
    <property type="project" value="UniProtKB-KW"/>
</dbReference>
<dbReference type="Proteomes" id="UP001058860">
    <property type="component" value="Chromosome"/>
</dbReference>
<reference evidence="3" key="1">
    <citation type="submission" date="2021-11" db="EMBL/GenBank/DDBJ databases">
        <title>Cultivation dependent microbiological survey of springs from the worlds oldest radium mine currently devoted to the extraction of radon-saturated water.</title>
        <authorList>
            <person name="Kapinusova G."/>
            <person name="Smrhova T."/>
            <person name="Strejcek M."/>
            <person name="Suman J."/>
            <person name="Jani K."/>
            <person name="Pajer P."/>
            <person name="Uhlik O."/>
        </authorList>
    </citation>
    <scope>NUCLEOTIDE SEQUENCE [LARGE SCALE GENOMIC DNA]</scope>
    <source>
        <strain evidence="3">J379</strain>
    </source>
</reference>
<dbReference type="RefSeq" id="WP_353866251.1">
    <property type="nucleotide sequence ID" value="NZ_CP088295.1"/>
</dbReference>
<keyword evidence="2" id="KW-0489">Methyltransferase</keyword>
<keyword evidence="2" id="KW-0808">Transferase</keyword>
<organism evidence="2 3">
    <name type="scientific">Svornostia abyssi</name>
    <dbReference type="NCBI Taxonomy" id="2898438"/>
    <lineage>
        <taxon>Bacteria</taxon>
        <taxon>Bacillati</taxon>
        <taxon>Actinomycetota</taxon>
        <taxon>Thermoleophilia</taxon>
        <taxon>Solirubrobacterales</taxon>
        <taxon>Baekduiaceae</taxon>
        <taxon>Svornostia</taxon>
    </lineage>
</organism>
<dbReference type="Gene3D" id="3.40.50.150">
    <property type="entry name" value="Vaccinia Virus protein VP39"/>
    <property type="match status" value="1"/>
</dbReference>
<protein>
    <submittedName>
        <fullName evidence="2">Class I SAM-dependent methyltransferase</fullName>
    </submittedName>
</protein>
<dbReference type="InterPro" id="IPR029063">
    <property type="entry name" value="SAM-dependent_MTases_sf"/>
</dbReference>
<keyword evidence="3" id="KW-1185">Reference proteome</keyword>
<evidence type="ECO:0000313" key="2">
    <source>
        <dbReference type="EMBL" id="UUY05810.1"/>
    </source>
</evidence>
<feature type="domain" description="Methyltransferase" evidence="1">
    <location>
        <begin position="59"/>
        <end position="150"/>
    </location>
</feature>
<proteinExistence type="predicted"/>
<evidence type="ECO:0000259" key="1">
    <source>
        <dbReference type="Pfam" id="PF13649"/>
    </source>
</evidence>